<dbReference type="AlphaFoldDB" id="A0A1M5C5Q4"/>
<evidence type="ECO:0000313" key="2">
    <source>
        <dbReference type="EMBL" id="SHF50094.1"/>
    </source>
</evidence>
<keyword evidence="3" id="KW-1185">Reference proteome</keyword>
<proteinExistence type="predicted"/>
<dbReference type="STRING" id="1206085.SAMN05443575_0116"/>
<feature type="region of interest" description="Disordered" evidence="1">
    <location>
        <begin position="30"/>
        <end position="65"/>
    </location>
</feature>
<organism evidence="2 3">
    <name type="scientific">Jatrophihabitans endophyticus</name>
    <dbReference type="NCBI Taxonomy" id="1206085"/>
    <lineage>
        <taxon>Bacteria</taxon>
        <taxon>Bacillati</taxon>
        <taxon>Actinomycetota</taxon>
        <taxon>Actinomycetes</taxon>
        <taxon>Jatrophihabitantales</taxon>
        <taxon>Jatrophihabitantaceae</taxon>
        <taxon>Jatrophihabitans</taxon>
    </lineage>
</organism>
<dbReference type="RefSeq" id="WP_073384670.1">
    <property type="nucleotide sequence ID" value="NZ_FQVU01000001.1"/>
</dbReference>
<dbReference type="EMBL" id="FQVU01000001">
    <property type="protein sequence ID" value="SHF50094.1"/>
    <property type="molecule type" value="Genomic_DNA"/>
</dbReference>
<accession>A0A1M5C5Q4</accession>
<dbReference type="OrthoDB" id="4462004at2"/>
<gene>
    <name evidence="2" type="ORF">SAMN05443575_0116</name>
</gene>
<dbReference type="Proteomes" id="UP000186132">
    <property type="component" value="Unassembled WGS sequence"/>
</dbReference>
<evidence type="ECO:0000313" key="3">
    <source>
        <dbReference type="Proteomes" id="UP000186132"/>
    </source>
</evidence>
<protein>
    <submittedName>
        <fullName evidence="2">Uncharacterized protein</fullName>
    </submittedName>
</protein>
<name>A0A1M5C5Q4_9ACTN</name>
<sequence>MSEARTVETVVMPLSGRTFRWRSDGFFRVDEPVEDGDPGDGDGYWKPWEPDAGWPGTSEASPGETADPTWWLRYGFARPDVRVTAWRADDVDVPVTRLGHLWIAEWRSAAQPLFVALDDEVLEFEVFRPDYLPPARVPFVRTAPNPRG</sequence>
<reference evidence="2 3" key="1">
    <citation type="submission" date="2016-11" db="EMBL/GenBank/DDBJ databases">
        <authorList>
            <person name="Jaros S."/>
            <person name="Januszkiewicz K."/>
            <person name="Wedrychowicz H."/>
        </authorList>
    </citation>
    <scope>NUCLEOTIDE SEQUENCE [LARGE SCALE GENOMIC DNA]</scope>
    <source>
        <strain evidence="2 3">DSM 45627</strain>
    </source>
</reference>
<evidence type="ECO:0000256" key="1">
    <source>
        <dbReference type="SAM" id="MobiDB-lite"/>
    </source>
</evidence>